<dbReference type="Gene3D" id="3.40.50.150">
    <property type="entry name" value="Vaccinia Virus protein VP39"/>
    <property type="match status" value="1"/>
</dbReference>
<evidence type="ECO:0000313" key="2">
    <source>
        <dbReference type="EMBL" id="RNB74341.1"/>
    </source>
</evidence>
<proteinExistence type="predicted"/>
<sequence>MKVMYAKSLLCSSGHCFDLAKQGYVNLLTCPNKTKYDSQLFEARQKVSISGFFEPLISHISERIPHMMKPSCDMIRMLDAGCGEGSHLTAIQNRILARNQPEYLWSRGGHIQRRNPDRCEKHVRHLVRG</sequence>
<comment type="caution">
    <text evidence="2">The sequence shown here is derived from an EMBL/GenBank/DDBJ whole genome shotgun (WGS) entry which is preliminary data.</text>
</comment>
<accession>A0A3M8CFR2</accession>
<dbReference type="EMBL" id="RHHR01000015">
    <property type="protein sequence ID" value="RNB74341.1"/>
    <property type="molecule type" value="Genomic_DNA"/>
</dbReference>
<organism evidence="2 3">
    <name type="scientific">Brevibacillus invocatus</name>
    <dbReference type="NCBI Taxonomy" id="173959"/>
    <lineage>
        <taxon>Bacteria</taxon>
        <taxon>Bacillati</taxon>
        <taxon>Bacillota</taxon>
        <taxon>Bacilli</taxon>
        <taxon>Bacillales</taxon>
        <taxon>Paenibacillaceae</taxon>
        <taxon>Brevibacillus</taxon>
    </lineage>
</organism>
<dbReference type="InterPro" id="IPR029063">
    <property type="entry name" value="SAM-dependent_MTases_sf"/>
</dbReference>
<evidence type="ECO:0000313" key="3">
    <source>
        <dbReference type="Proteomes" id="UP000282028"/>
    </source>
</evidence>
<dbReference type="Pfam" id="PF21302">
    <property type="entry name" value="Zn_ribbon_RlmA"/>
    <property type="match status" value="1"/>
</dbReference>
<dbReference type="InterPro" id="IPR048647">
    <property type="entry name" value="RlmA_N"/>
</dbReference>
<evidence type="ECO:0000259" key="1">
    <source>
        <dbReference type="Pfam" id="PF21302"/>
    </source>
</evidence>
<name>A0A3M8CFR2_9BACL</name>
<protein>
    <recommendedName>
        <fullName evidence="1">23S rRNA (guanine(745)-N(1))-methyltransferase N-terminal domain-containing protein</fullName>
    </recommendedName>
</protein>
<keyword evidence="3" id="KW-1185">Reference proteome</keyword>
<dbReference type="AlphaFoldDB" id="A0A3M8CFR2"/>
<reference evidence="2 3" key="1">
    <citation type="submission" date="2018-10" db="EMBL/GenBank/DDBJ databases">
        <title>Phylogenomics of Brevibacillus.</title>
        <authorList>
            <person name="Dunlap C."/>
        </authorList>
    </citation>
    <scope>NUCLEOTIDE SEQUENCE [LARGE SCALE GENOMIC DNA]</scope>
    <source>
        <strain evidence="2 3">JCM 12215</strain>
    </source>
</reference>
<feature type="domain" description="23S rRNA (guanine(745)-N(1))-methyltransferase N-terminal" evidence="1">
    <location>
        <begin position="6"/>
        <end position="33"/>
    </location>
</feature>
<gene>
    <name evidence="2" type="ORF">EDM52_11950</name>
</gene>
<dbReference type="Proteomes" id="UP000282028">
    <property type="component" value="Unassembled WGS sequence"/>
</dbReference>